<comment type="cofactor">
    <cofactor evidence="3">
        <name>Mn(2+)</name>
        <dbReference type="ChEBI" id="CHEBI:29035"/>
    </cofactor>
</comment>
<evidence type="ECO:0000256" key="9">
    <source>
        <dbReference type="PROSITE-ProRule" id="PRU00023"/>
    </source>
</evidence>
<dbReference type="GO" id="GO:0018114">
    <property type="term" value="F:threonine racemase activity"/>
    <property type="evidence" value="ECO:0007669"/>
    <property type="project" value="TreeGrafter"/>
</dbReference>
<evidence type="ECO:0000256" key="1">
    <source>
        <dbReference type="ARBA" id="ARBA00001913"/>
    </source>
</evidence>
<dbReference type="Pfam" id="PF00023">
    <property type="entry name" value="Ank"/>
    <property type="match status" value="1"/>
</dbReference>
<gene>
    <name evidence="12" type="ORF">B0T14DRAFT_567336</name>
</gene>
<comment type="similarity">
    <text evidence="5">Belongs to the serine/threonine dehydratase family.</text>
</comment>
<feature type="repeat" description="ANK" evidence="9">
    <location>
        <begin position="991"/>
        <end position="1023"/>
    </location>
</feature>
<comment type="caution">
    <text evidence="12">The sequence shown here is derived from an EMBL/GenBank/DDBJ whole genome shotgun (WGS) entry which is preliminary data.</text>
</comment>
<evidence type="ECO:0000256" key="4">
    <source>
        <dbReference type="ARBA" id="ARBA00001946"/>
    </source>
</evidence>
<evidence type="ECO:0000256" key="8">
    <source>
        <dbReference type="ARBA" id="ARBA00023239"/>
    </source>
</evidence>
<dbReference type="SUPFAM" id="SSF53686">
    <property type="entry name" value="Tryptophan synthase beta subunit-like PLP-dependent enzymes"/>
    <property type="match status" value="1"/>
</dbReference>
<dbReference type="Pfam" id="PF12796">
    <property type="entry name" value="Ank_2"/>
    <property type="match status" value="1"/>
</dbReference>
<dbReference type="SUPFAM" id="SSF48403">
    <property type="entry name" value="Ankyrin repeat"/>
    <property type="match status" value="1"/>
</dbReference>
<keyword evidence="6" id="KW-0460">Magnesium</keyword>
<dbReference type="Proteomes" id="UP001175000">
    <property type="component" value="Unassembled WGS sequence"/>
</dbReference>
<dbReference type="GO" id="GO:0008721">
    <property type="term" value="F:D-serine ammonia-lyase activity"/>
    <property type="evidence" value="ECO:0007669"/>
    <property type="project" value="TreeGrafter"/>
</dbReference>
<evidence type="ECO:0000313" key="13">
    <source>
        <dbReference type="Proteomes" id="UP001175000"/>
    </source>
</evidence>
<name>A0AA39WS95_9PEZI</name>
<comment type="cofactor">
    <cofactor evidence="4">
        <name>Mg(2+)</name>
        <dbReference type="ChEBI" id="CHEBI:18420"/>
    </cofactor>
</comment>
<keyword evidence="8" id="KW-0456">Lyase</keyword>
<evidence type="ECO:0000259" key="11">
    <source>
        <dbReference type="Pfam" id="PF00291"/>
    </source>
</evidence>
<protein>
    <submittedName>
        <fullName evidence="12">Tryptophan synthase beta subunit-like PLP-dependent enzyme</fullName>
    </submittedName>
</protein>
<dbReference type="PANTHER" id="PTHR43050">
    <property type="entry name" value="SERINE / THREONINE RACEMASE FAMILY MEMBER"/>
    <property type="match status" value="1"/>
</dbReference>
<dbReference type="GO" id="GO:0030378">
    <property type="term" value="F:serine racemase activity"/>
    <property type="evidence" value="ECO:0007669"/>
    <property type="project" value="TreeGrafter"/>
</dbReference>
<evidence type="ECO:0000256" key="5">
    <source>
        <dbReference type="ARBA" id="ARBA00010869"/>
    </source>
</evidence>
<dbReference type="GO" id="GO:0003941">
    <property type="term" value="F:L-serine ammonia-lyase activity"/>
    <property type="evidence" value="ECO:0007669"/>
    <property type="project" value="TreeGrafter"/>
</dbReference>
<dbReference type="Gene3D" id="3.40.50.1100">
    <property type="match status" value="2"/>
</dbReference>
<organism evidence="12 13">
    <name type="scientific">Immersiella caudata</name>
    <dbReference type="NCBI Taxonomy" id="314043"/>
    <lineage>
        <taxon>Eukaryota</taxon>
        <taxon>Fungi</taxon>
        <taxon>Dikarya</taxon>
        <taxon>Ascomycota</taxon>
        <taxon>Pezizomycotina</taxon>
        <taxon>Sordariomycetes</taxon>
        <taxon>Sordariomycetidae</taxon>
        <taxon>Sordariales</taxon>
        <taxon>Lasiosphaeriaceae</taxon>
        <taxon>Immersiella</taxon>
    </lineage>
</organism>
<dbReference type="PROSITE" id="PS50088">
    <property type="entry name" value="ANK_REPEAT"/>
    <property type="match status" value="3"/>
</dbReference>
<proteinExistence type="inferred from homology"/>
<evidence type="ECO:0000256" key="2">
    <source>
        <dbReference type="ARBA" id="ARBA00001933"/>
    </source>
</evidence>
<dbReference type="Gene3D" id="1.25.40.20">
    <property type="entry name" value="Ankyrin repeat-containing domain"/>
    <property type="match status" value="1"/>
</dbReference>
<dbReference type="FunFam" id="3.40.50.1100:FF:000005">
    <property type="entry name" value="Threonine dehydratase catabolic"/>
    <property type="match status" value="1"/>
</dbReference>
<keyword evidence="7" id="KW-0663">Pyridoxal phosphate</keyword>
<keyword evidence="9" id="KW-0040">ANK repeat</keyword>
<dbReference type="GO" id="GO:0000287">
    <property type="term" value="F:magnesium ion binding"/>
    <property type="evidence" value="ECO:0007669"/>
    <property type="project" value="TreeGrafter"/>
</dbReference>
<evidence type="ECO:0000256" key="6">
    <source>
        <dbReference type="ARBA" id="ARBA00022842"/>
    </source>
</evidence>
<reference evidence="12" key="1">
    <citation type="submission" date="2023-06" db="EMBL/GenBank/DDBJ databases">
        <title>Genome-scale phylogeny and comparative genomics of the fungal order Sordariales.</title>
        <authorList>
            <consortium name="Lawrence Berkeley National Laboratory"/>
            <person name="Hensen N."/>
            <person name="Bonometti L."/>
            <person name="Westerberg I."/>
            <person name="Brannstrom I.O."/>
            <person name="Guillou S."/>
            <person name="Cros-Aarteil S."/>
            <person name="Calhoun S."/>
            <person name="Haridas S."/>
            <person name="Kuo A."/>
            <person name="Mondo S."/>
            <person name="Pangilinan J."/>
            <person name="Riley R."/>
            <person name="Labutti K."/>
            <person name="Andreopoulos B."/>
            <person name="Lipzen A."/>
            <person name="Chen C."/>
            <person name="Yanf M."/>
            <person name="Daum C."/>
            <person name="Ng V."/>
            <person name="Clum A."/>
            <person name="Steindorff A."/>
            <person name="Ohm R."/>
            <person name="Martin F."/>
            <person name="Silar P."/>
            <person name="Natvig D."/>
            <person name="Lalanne C."/>
            <person name="Gautier V."/>
            <person name="Ament-Velasquez S.L."/>
            <person name="Kruys A."/>
            <person name="Hutchinson M.I."/>
            <person name="Powell A.J."/>
            <person name="Barry K."/>
            <person name="Miller A.N."/>
            <person name="Grigoriev I.V."/>
            <person name="Debuchy R."/>
            <person name="Gladieux P."/>
            <person name="Thoren M.H."/>
            <person name="Johannesson H."/>
        </authorList>
    </citation>
    <scope>NUCLEOTIDE SEQUENCE</scope>
    <source>
        <strain evidence="12">CBS 606.72</strain>
    </source>
</reference>
<dbReference type="PROSITE" id="PS50297">
    <property type="entry name" value="ANK_REP_REGION"/>
    <property type="match status" value="2"/>
</dbReference>
<evidence type="ECO:0000256" key="3">
    <source>
        <dbReference type="ARBA" id="ARBA00001936"/>
    </source>
</evidence>
<evidence type="ECO:0000313" key="12">
    <source>
        <dbReference type="EMBL" id="KAK0620596.1"/>
    </source>
</evidence>
<evidence type="ECO:0000256" key="7">
    <source>
        <dbReference type="ARBA" id="ARBA00022898"/>
    </source>
</evidence>
<evidence type="ECO:0000256" key="10">
    <source>
        <dbReference type="SAM" id="MobiDB-lite"/>
    </source>
</evidence>
<sequence length="1094" mass="117969">MELTRADVEDAHKLISSKVVCTPVITLPELSSIASKSYDVAAELFLKCENLQYTGSFKIRGATHSLLKSADECCRHGVIAASSGSHAKALCTAARDLSESLGATIPVHIVMPRATPSGKVAAVRALGAQVYFSGNSSSELTAMTQQVRKETGARLVPSGNSIDTILGQGTIGLELGELDMVIAPCGSGGLLAGLGIALRDSHTRVFGAEPAEDNADDGARGLREGKRIEHVEHNEGSTTIADGLLLSISPLPWEYISDKRYVEGIYTATDRDIKRAMKLFVQTTGMVIEPSAAVGLAVVLYDEDFKKHAYAGKKGEKIRIGAIITGSNRHRSLSTPPIDMDPLSITAAVVALYQAVALVASGIRTLASLHEAPGEFLDLQNELNTVRGYLLLAQDVLRTLAAPSESSVLPDLGNLRYIVASLESKMNRLHVETQRALKTPNRSGRDGASSETVSSMKWASIKPKLMQLRDQIYNQRVALADVLAAVQQSQSFAQGMLILDVCQATETQSQDVGRKIDDAAASIEDLKSSMDVIKDMIQSIGVTSSSSHSDPLASNAETSRAGIDSVERAKTTQGSFSNEGVSSRDLQISLNKIQSSLSDLAGRVGMVEESTVVGLTSASATLESIFLRLDKMQGGVTAAPDGDVTQAETNVRRVVSLPGVRPNGEPSSSKDRIPDTTGNLELKVAVRWRCATTCKCQCHKFTYKQSPGYATQVVGRLFLAYNTAPVFHRRPCDHPGCRNQSMRSAQLRYSFPTWLLRRALYMSLSCDSLTGAGASLHLRVPRIIPESHNVWAAIRDSDLARLQSLMSRKDAFPTDIDKHGVSLLLRAVYRRQWAITDFLVDVDPDVTRKNNLGQSPASQAVFLLNMGVQTRFPEASAALQKIQGLGDPEEYGLSIIHEALLGRRNISIEQAIELDPSAVNSRDICGFPPLHWAIFKNDVDAVQALLAGGASTETRDFEHRTALHWAAFYGYLDCATMLVAAGSIVSAADSYGKTPLHIAVREMKADLVRLLISHGANVNARDKDGWTVAHQPVFATLAQEASLEDFENIYALLSDGGADMQNVQNPERKTPLAMAKKVGMTRMAEALVRNGCAG</sequence>
<dbReference type="InterPro" id="IPR000634">
    <property type="entry name" value="Ser/Thr_deHydtase_PyrdxlP-BS"/>
</dbReference>
<feature type="repeat" description="ANK" evidence="9">
    <location>
        <begin position="958"/>
        <end position="990"/>
    </location>
</feature>
<comment type="cofactor">
    <cofactor evidence="2">
        <name>pyridoxal 5'-phosphate</name>
        <dbReference type="ChEBI" id="CHEBI:597326"/>
    </cofactor>
</comment>
<dbReference type="SMART" id="SM00248">
    <property type="entry name" value="ANK"/>
    <property type="match status" value="4"/>
</dbReference>
<dbReference type="InterPro" id="IPR036052">
    <property type="entry name" value="TrpB-like_PALP_sf"/>
</dbReference>
<dbReference type="PRINTS" id="PR01415">
    <property type="entry name" value="ANKYRIN"/>
</dbReference>
<dbReference type="GO" id="GO:0030170">
    <property type="term" value="F:pyridoxal phosphate binding"/>
    <property type="evidence" value="ECO:0007669"/>
    <property type="project" value="InterPro"/>
</dbReference>
<dbReference type="Pfam" id="PF00291">
    <property type="entry name" value="PALP"/>
    <property type="match status" value="1"/>
</dbReference>
<accession>A0AA39WS95</accession>
<dbReference type="InterPro" id="IPR002110">
    <property type="entry name" value="Ankyrin_rpt"/>
</dbReference>
<keyword evidence="13" id="KW-1185">Reference proteome</keyword>
<dbReference type="InterPro" id="IPR001926">
    <property type="entry name" value="TrpB-like_PALP"/>
</dbReference>
<feature type="region of interest" description="Disordered" evidence="10">
    <location>
        <begin position="542"/>
        <end position="581"/>
    </location>
</feature>
<dbReference type="PANTHER" id="PTHR43050:SF1">
    <property type="entry name" value="SERINE RACEMASE"/>
    <property type="match status" value="1"/>
</dbReference>
<dbReference type="AlphaFoldDB" id="A0AA39WS95"/>
<dbReference type="GO" id="GO:0006520">
    <property type="term" value="P:amino acid metabolic process"/>
    <property type="evidence" value="ECO:0007669"/>
    <property type="project" value="InterPro"/>
</dbReference>
<feature type="repeat" description="ANK" evidence="9">
    <location>
        <begin position="925"/>
        <end position="957"/>
    </location>
</feature>
<comment type="cofactor">
    <cofactor evidence="1">
        <name>Ca(2+)</name>
        <dbReference type="ChEBI" id="CHEBI:29108"/>
    </cofactor>
</comment>
<dbReference type="EMBL" id="JAULSU010000004">
    <property type="protein sequence ID" value="KAK0620596.1"/>
    <property type="molecule type" value="Genomic_DNA"/>
</dbReference>
<dbReference type="PROSITE" id="PS00165">
    <property type="entry name" value="DEHYDRATASE_SER_THR"/>
    <property type="match status" value="1"/>
</dbReference>
<feature type="domain" description="Tryptophan synthase beta chain-like PALP" evidence="11">
    <location>
        <begin position="19"/>
        <end position="324"/>
    </location>
</feature>
<dbReference type="InterPro" id="IPR036770">
    <property type="entry name" value="Ankyrin_rpt-contain_sf"/>
</dbReference>
<feature type="compositionally biased region" description="Polar residues" evidence="10">
    <location>
        <begin position="571"/>
        <end position="581"/>
    </location>
</feature>
<dbReference type="GO" id="GO:0005524">
    <property type="term" value="F:ATP binding"/>
    <property type="evidence" value="ECO:0007669"/>
    <property type="project" value="TreeGrafter"/>
</dbReference>